<evidence type="ECO:0000256" key="1">
    <source>
        <dbReference type="SAM" id="MobiDB-lite"/>
    </source>
</evidence>
<evidence type="ECO:0000313" key="2">
    <source>
        <dbReference type="EMBL" id="RDD66970.1"/>
    </source>
</evidence>
<dbReference type="Proteomes" id="UP000253977">
    <property type="component" value="Unassembled WGS sequence"/>
</dbReference>
<dbReference type="EMBL" id="QPMK01000003">
    <property type="protein sequence ID" value="RDD66970.1"/>
    <property type="molecule type" value="Genomic_DNA"/>
</dbReference>
<reference evidence="2 3" key="1">
    <citation type="submission" date="2018-07" db="EMBL/GenBank/DDBJ databases">
        <title>Thalassococcus profundi sp. nov., a marine bacterium isolated from deep seawater of Okinawa Trough.</title>
        <authorList>
            <person name="Yu M."/>
        </authorList>
    </citation>
    <scope>NUCLEOTIDE SEQUENCE [LARGE SCALE GENOMIC DNA]</scope>
    <source>
        <strain evidence="2 3">WRAS1</strain>
    </source>
</reference>
<organism evidence="2 3">
    <name type="scientific">Thalassococcus profundi</name>
    <dbReference type="NCBI Taxonomy" id="2282382"/>
    <lineage>
        <taxon>Bacteria</taxon>
        <taxon>Pseudomonadati</taxon>
        <taxon>Pseudomonadota</taxon>
        <taxon>Alphaproteobacteria</taxon>
        <taxon>Rhodobacterales</taxon>
        <taxon>Roseobacteraceae</taxon>
        <taxon>Thalassococcus</taxon>
    </lineage>
</organism>
<comment type="caution">
    <text evidence="2">The sequence shown here is derived from an EMBL/GenBank/DDBJ whole genome shotgun (WGS) entry which is preliminary data.</text>
</comment>
<gene>
    <name evidence="2" type="ORF">DU478_04285</name>
</gene>
<dbReference type="AlphaFoldDB" id="A0A369TP69"/>
<proteinExistence type="predicted"/>
<keyword evidence="3" id="KW-1185">Reference proteome</keyword>
<accession>A0A369TP69</accession>
<sequence>MIRLAEAVVFLGIAGALHLAALGMSQGDAGGASGGDEGAASVTLQAAPEHLAALARQWEQPPETATVAERATPAPPDSAPAMSPMADPAPRAPRSEALASPPRDTAPSADTRLPAPRSIASGPPTAPATPGLPAPTLPQSEGQSDTAPQRQAPALAMQMPQPDAPLADTGPAAPRHAPTASLRPEPRPEEPAPRAASPRAAPAQPSA</sequence>
<protein>
    <submittedName>
        <fullName evidence="2">Uncharacterized protein</fullName>
    </submittedName>
</protein>
<name>A0A369TP69_9RHOB</name>
<feature type="compositionally biased region" description="Polar residues" evidence="1">
    <location>
        <begin position="139"/>
        <end position="149"/>
    </location>
</feature>
<feature type="compositionally biased region" description="Low complexity" evidence="1">
    <location>
        <begin position="79"/>
        <end position="89"/>
    </location>
</feature>
<evidence type="ECO:0000313" key="3">
    <source>
        <dbReference type="Proteomes" id="UP000253977"/>
    </source>
</evidence>
<feature type="compositionally biased region" description="Low complexity" evidence="1">
    <location>
        <begin position="193"/>
        <end position="207"/>
    </location>
</feature>
<feature type="region of interest" description="Disordered" evidence="1">
    <location>
        <begin position="51"/>
        <end position="207"/>
    </location>
</feature>
<feature type="compositionally biased region" description="Pro residues" evidence="1">
    <location>
        <begin position="124"/>
        <end position="136"/>
    </location>
</feature>
<feature type="non-terminal residue" evidence="2">
    <location>
        <position position="207"/>
    </location>
</feature>